<evidence type="ECO:0000313" key="1">
    <source>
        <dbReference type="EMBL" id="KUM62450.1"/>
    </source>
</evidence>
<protein>
    <submittedName>
        <fullName evidence="1">Uncharacterized protein</fullName>
    </submittedName>
</protein>
<comment type="caution">
    <text evidence="1">The sequence shown here is derived from an EMBL/GenBank/DDBJ whole genome shotgun (WGS) entry which is preliminary data.</text>
</comment>
<dbReference type="OrthoDB" id="4277990at2759"/>
<proteinExistence type="predicted"/>
<dbReference type="Proteomes" id="UP000055045">
    <property type="component" value="Unassembled WGS sequence"/>
</dbReference>
<gene>
    <name evidence="1" type="ORF">ACN42_g4646</name>
</gene>
<sequence>MSPPGMFSRPDGTNITEIKTTQFVHWVTVDFTRFGGRTKPTSGDRMMRLMAEQCRSGVATITSTPLHHTQPCCLSLPVVGDPKLVRAHILWRAGEIADSHWEEIMAGKLMVDTKRILGDGPGGSRNIVNGA</sequence>
<accession>A0A117NPH5</accession>
<organism evidence="1 2">
    <name type="scientific">Penicillium freii</name>
    <dbReference type="NCBI Taxonomy" id="48697"/>
    <lineage>
        <taxon>Eukaryota</taxon>
        <taxon>Fungi</taxon>
        <taxon>Dikarya</taxon>
        <taxon>Ascomycota</taxon>
        <taxon>Pezizomycotina</taxon>
        <taxon>Eurotiomycetes</taxon>
        <taxon>Eurotiomycetidae</taxon>
        <taxon>Eurotiales</taxon>
        <taxon>Aspergillaceae</taxon>
        <taxon>Penicillium</taxon>
    </lineage>
</organism>
<reference evidence="1 2" key="1">
    <citation type="submission" date="2015-10" db="EMBL/GenBank/DDBJ databases">
        <title>Genome sequencing of Penicillium freii.</title>
        <authorList>
            <person name="Nguyen H.D."/>
            <person name="Visagie C.M."/>
            <person name="Seifert K.A."/>
        </authorList>
    </citation>
    <scope>NUCLEOTIDE SEQUENCE [LARGE SCALE GENOMIC DNA]</scope>
    <source>
        <strain evidence="1 2">DAOM 242723</strain>
    </source>
</reference>
<evidence type="ECO:0000313" key="2">
    <source>
        <dbReference type="Proteomes" id="UP000055045"/>
    </source>
</evidence>
<dbReference type="AlphaFoldDB" id="A0A117NPH5"/>
<dbReference type="EMBL" id="LLXE01000100">
    <property type="protein sequence ID" value="KUM62450.1"/>
    <property type="molecule type" value="Genomic_DNA"/>
</dbReference>
<keyword evidence="2" id="KW-1185">Reference proteome</keyword>
<name>A0A117NPH5_PENFR</name>